<dbReference type="GO" id="GO:1902073">
    <property type="term" value="P:positive regulation of hypoxia-inducible factor-1alpha signaling pathway"/>
    <property type="evidence" value="ECO:0007669"/>
    <property type="project" value="InterPro"/>
</dbReference>
<feature type="region of interest" description="Disordered" evidence="3">
    <location>
        <begin position="342"/>
        <end position="374"/>
    </location>
</feature>
<comment type="subcellular location">
    <subcellularLocation>
        <location evidence="1">Cytoplasm</location>
    </subcellularLocation>
</comment>
<accession>A0A9W6EX56</accession>
<name>A0A9W6EX56_9CHLO</name>
<dbReference type="PANTHER" id="PTHR15628">
    <property type="entry name" value="RWD DOMAIN-CONTAINING PROTEIN 3"/>
    <property type="match status" value="1"/>
</dbReference>
<proteinExistence type="predicted"/>
<reference evidence="4 5" key="1">
    <citation type="journal article" date="2023" name="Commun. Biol.">
        <title>Reorganization of the ancestral sex-determining regions during the evolution of trioecy in Pleodorina starrii.</title>
        <authorList>
            <person name="Takahashi K."/>
            <person name="Suzuki S."/>
            <person name="Kawai-Toyooka H."/>
            <person name="Yamamoto K."/>
            <person name="Hamaji T."/>
            <person name="Ootsuki R."/>
            <person name="Yamaguchi H."/>
            <person name="Kawachi M."/>
            <person name="Higashiyama T."/>
            <person name="Nozaki H."/>
        </authorList>
    </citation>
    <scope>NUCLEOTIDE SEQUENCE [LARGE SCALE GENOMIC DNA]</scope>
    <source>
        <strain evidence="4 5">NIES-4479</strain>
    </source>
</reference>
<evidence type="ECO:0000313" key="5">
    <source>
        <dbReference type="Proteomes" id="UP001165080"/>
    </source>
</evidence>
<gene>
    <name evidence="4" type="primary">PLEST000891</name>
    <name evidence="4" type="ORF">PLESTB_000085700</name>
</gene>
<evidence type="ECO:0000256" key="1">
    <source>
        <dbReference type="ARBA" id="ARBA00004496"/>
    </source>
</evidence>
<evidence type="ECO:0000313" key="4">
    <source>
        <dbReference type="EMBL" id="GLC48342.1"/>
    </source>
</evidence>
<organism evidence="4 5">
    <name type="scientific">Pleodorina starrii</name>
    <dbReference type="NCBI Taxonomy" id="330485"/>
    <lineage>
        <taxon>Eukaryota</taxon>
        <taxon>Viridiplantae</taxon>
        <taxon>Chlorophyta</taxon>
        <taxon>core chlorophytes</taxon>
        <taxon>Chlorophyceae</taxon>
        <taxon>CS clade</taxon>
        <taxon>Chlamydomonadales</taxon>
        <taxon>Volvocaceae</taxon>
        <taxon>Pleodorina</taxon>
    </lineage>
</organism>
<dbReference type="InterPro" id="IPR038840">
    <property type="entry name" value="RWDD3"/>
</dbReference>
<keyword evidence="5" id="KW-1185">Reference proteome</keyword>
<dbReference type="EMBL" id="BRXU01000001">
    <property type="protein sequence ID" value="GLC48342.1"/>
    <property type="molecule type" value="Genomic_DNA"/>
</dbReference>
<feature type="region of interest" description="Disordered" evidence="3">
    <location>
        <begin position="94"/>
        <end position="125"/>
    </location>
</feature>
<evidence type="ECO:0000256" key="2">
    <source>
        <dbReference type="ARBA" id="ARBA00022490"/>
    </source>
</evidence>
<feature type="compositionally biased region" description="Pro residues" evidence="3">
    <location>
        <begin position="95"/>
        <end position="116"/>
    </location>
</feature>
<dbReference type="Proteomes" id="UP001165080">
    <property type="component" value="Unassembled WGS sequence"/>
</dbReference>
<keyword evidence="2" id="KW-0963">Cytoplasm</keyword>
<dbReference type="PANTHER" id="PTHR15628:SF1">
    <property type="entry name" value="RWD DOMAIN-CONTAINING PROTEIN 3"/>
    <property type="match status" value="1"/>
</dbReference>
<evidence type="ECO:0008006" key="6">
    <source>
        <dbReference type="Google" id="ProtNLM"/>
    </source>
</evidence>
<sequence>MDDGAPRVSALLELAALQAVHGAENFTVQDELHQQLLDLAASGALEEEAAAAQLGSQALHATLRLHSSSAASEHPGRQQQQQPPLELELRFTLPPAYPSAPSAPPPPPPSPPPQPSPSLQFASSSSEGSAAVAAVRRDAAAVAATATTSTMAANAAARCSVSVRCEGGSGGRRRPTGREWADGLASELERLAQQAALEGRPCLHELCEHAQSALDRLAAEQAGAEAEAGGASAGQQGLAAACLASSSSSSSSSEEDLHEVLLIRLDHMHNRALYGRTIGSWIRELRLTGRLIFQGGLILILLEGDGDALREYLVRHRTESVDVDSRGRKCKERMMDVVVQQPLRRPLSSHQEGSGRREQPGASAAGGGGRGDRAFSDFREVQLETLEQVGQLLRRAGLGEWLRPAAGLP</sequence>
<comment type="caution">
    <text evidence="4">The sequence shown here is derived from an EMBL/GenBank/DDBJ whole genome shotgun (WGS) entry which is preliminary data.</text>
</comment>
<dbReference type="CDD" id="cd24164">
    <property type="entry name" value="RWDD3_C"/>
    <property type="match status" value="1"/>
</dbReference>
<evidence type="ECO:0000256" key="3">
    <source>
        <dbReference type="SAM" id="MobiDB-lite"/>
    </source>
</evidence>
<protein>
    <recommendedName>
        <fullName evidence="6">RWD domain-containing protein 3</fullName>
    </recommendedName>
</protein>
<dbReference type="AlphaFoldDB" id="A0A9W6EX56"/>
<dbReference type="GO" id="GO:0005737">
    <property type="term" value="C:cytoplasm"/>
    <property type="evidence" value="ECO:0007669"/>
    <property type="project" value="UniProtKB-SubCell"/>
</dbReference>
<dbReference type="GO" id="GO:0033235">
    <property type="term" value="P:positive regulation of protein sumoylation"/>
    <property type="evidence" value="ECO:0007669"/>
    <property type="project" value="InterPro"/>
</dbReference>